<organism evidence="2 3">
    <name type="scientific">Gigaspora rosea</name>
    <dbReference type="NCBI Taxonomy" id="44941"/>
    <lineage>
        <taxon>Eukaryota</taxon>
        <taxon>Fungi</taxon>
        <taxon>Fungi incertae sedis</taxon>
        <taxon>Mucoromycota</taxon>
        <taxon>Glomeromycotina</taxon>
        <taxon>Glomeromycetes</taxon>
        <taxon>Diversisporales</taxon>
        <taxon>Gigasporaceae</taxon>
        <taxon>Gigaspora</taxon>
    </lineage>
</organism>
<name>A0A397VR25_9GLOM</name>
<keyword evidence="3" id="KW-1185">Reference proteome</keyword>
<feature type="compositionally biased region" description="Acidic residues" evidence="1">
    <location>
        <begin position="163"/>
        <end position="184"/>
    </location>
</feature>
<sequence>MTCKARKINKLFGYEYDPVTLKKNKGIGWHMVQRVTCSADRISRLTNPQIEYIIEQVKSKTITSHVNEISETMVNTSANGSNQDGPKGNNSGDTTDVSGEDDFDKMIGEAFEEDEARIKKKRQNEMSSNIVTPAKADNYDNVYFDEEYLKEEEGESKKVKSDDENDSSNSEEEMPDESDDDGYGESDRGYYYDLSGGKKTYKNSDYIISAY</sequence>
<dbReference type="Proteomes" id="UP000266673">
    <property type="component" value="Unassembled WGS sequence"/>
</dbReference>
<feature type="region of interest" description="Disordered" evidence="1">
    <location>
        <begin position="150"/>
        <end position="211"/>
    </location>
</feature>
<dbReference type="EMBL" id="QKWP01000222">
    <property type="protein sequence ID" value="RIB24292.1"/>
    <property type="molecule type" value="Genomic_DNA"/>
</dbReference>
<dbReference type="AlphaFoldDB" id="A0A397VR25"/>
<evidence type="ECO:0000313" key="3">
    <source>
        <dbReference type="Proteomes" id="UP000266673"/>
    </source>
</evidence>
<protein>
    <submittedName>
        <fullName evidence="2">Uncharacterized protein</fullName>
    </submittedName>
</protein>
<accession>A0A397VR25</accession>
<proteinExistence type="predicted"/>
<reference evidence="2" key="1">
    <citation type="submission" date="2018-06" db="EMBL/GenBank/DDBJ databases">
        <title>Comparative genomics reveals the genomic features of Rhizophagus irregularis, R. cerebriforme, R. diaphanum and Gigaspora rosea, and their symbiotic lifestyle signature.</title>
        <authorList>
            <person name="Morin E."/>
            <person name="San Clemente H."/>
            <person name="Chen E.C.H."/>
            <person name="De La Providencia I."/>
            <person name="Hainaut M."/>
            <person name="Kuo A."/>
            <person name="Kohler A."/>
            <person name="Murat C."/>
            <person name="Tang N."/>
            <person name="Roy S."/>
            <person name="Loubradou J."/>
            <person name="Henrissat B."/>
            <person name="Grigoriev I.V."/>
            <person name="Corradi N."/>
            <person name="Roux C."/>
            <person name="Martin F.M."/>
        </authorList>
    </citation>
    <scope>NUCLEOTIDE SEQUENCE [LARGE SCALE GENOMIC DNA]</scope>
    <source>
        <strain evidence="2">DAOM 194757</strain>
    </source>
</reference>
<dbReference type="OrthoDB" id="2440042at2759"/>
<evidence type="ECO:0000313" key="2">
    <source>
        <dbReference type="EMBL" id="RIB24292.1"/>
    </source>
</evidence>
<comment type="caution">
    <text evidence="2">The sequence shown here is derived from an EMBL/GenBank/DDBJ whole genome shotgun (WGS) entry which is preliminary data.</text>
</comment>
<feature type="compositionally biased region" description="Polar residues" evidence="1">
    <location>
        <begin position="75"/>
        <end position="97"/>
    </location>
</feature>
<gene>
    <name evidence="2" type="ORF">C2G38_2168939</name>
</gene>
<evidence type="ECO:0000256" key="1">
    <source>
        <dbReference type="SAM" id="MobiDB-lite"/>
    </source>
</evidence>
<feature type="region of interest" description="Disordered" evidence="1">
    <location>
        <begin position="75"/>
        <end position="101"/>
    </location>
</feature>